<dbReference type="Gene3D" id="3.30.565.10">
    <property type="entry name" value="Histidine kinase-like ATPase, C-terminal domain"/>
    <property type="match status" value="1"/>
</dbReference>
<dbReference type="InterPro" id="IPR036097">
    <property type="entry name" value="HisK_dim/P_sf"/>
</dbReference>
<dbReference type="InterPro" id="IPR035965">
    <property type="entry name" value="PAS-like_dom_sf"/>
</dbReference>
<gene>
    <name evidence="15" type="ORF">EBQ25_10710</name>
</gene>
<dbReference type="NCBIfam" id="NF008293">
    <property type="entry name" value="PRK11073.1"/>
    <property type="match status" value="1"/>
</dbReference>
<evidence type="ECO:0000256" key="2">
    <source>
        <dbReference type="ARBA" id="ARBA00012438"/>
    </source>
</evidence>
<keyword evidence="7" id="KW-0067">ATP-binding</keyword>
<dbReference type="Proteomes" id="UP000267035">
    <property type="component" value="Unassembled WGS sequence"/>
</dbReference>
<dbReference type="SUPFAM" id="SSF55874">
    <property type="entry name" value="ATPase domain of HSP90 chaperone/DNA topoisomerase II/histidine kinase"/>
    <property type="match status" value="1"/>
</dbReference>
<dbReference type="EC" id="2.7.13.3" evidence="2"/>
<dbReference type="PRINTS" id="PR00344">
    <property type="entry name" value="BCTRLSENSOR"/>
</dbReference>
<dbReference type="Pfam" id="PF08448">
    <property type="entry name" value="PAS_4"/>
    <property type="match status" value="1"/>
</dbReference>
<protein>
    <recommendedName>
        <fullName evidence="11">Sensory histidine kinase/phosphatase NtrB</fullName>
        <ecNumber evidence="2">2.7.13.3</ecNumber>
    </recommendedName>
    <alternativeName>
        <fullName evidence="12">Nitrogen regulation protein NR(II)</fullName>
    </alternativeName>
    <alternativeName>
        <fullName evidence="13">Nitrogen regulator II</fullName>
    </alternativeName>
</protein>
<keyword evidence="16" id="KW-1185">Reference proteome</keyword>
<dbReference type="InterPro" id="IPR004358">
    <property type="entry name" value="Sig_transdc_His_kin-like_C"/>
</dbReference>
<dbReference type="InterPro" id="IPR036890">
    <property type="entry name" value="HATPase_C_sf"/>
</dbReference>
<keyword evidence="6" id="KW-0418">Kinase</keyword>
<keyword evidence="8" id="KW-0902">Two-component regulatory system</keyword>
<dbReference type="SUPFAM" id="SSF47384">
    <property type="entry name" value="Homodimeric domain of signal transducing histidine kinase"/>
    <property type="match status" value="1"/>
</dbReference>
<dbReference type="PANTHER" id="PTHR43065">
    <property type="entry name" value="SENSOR HISTIDINE KINASE"/>
    <property type="match status" value="1"/>
</dbReference>
<evidence type="ECO:0000256" key="5">
    <source>
        <dbReference type="ARBA" id="ARBA00022741"/>
    </source>
</evidence>
<dbReference type="RefSeq" id="WP_122254508.1">
    <property type="nucleotide sequence ID" value="NZ_RDQL01000018.1"/>
</dbReference>
<dbReference type="CDD" id="cd00130">
    <property type="entry name" value="PAS"/>
    <property type="match status" value="1"/>
</dbReference>
<name>A0A3M6Q0L1_9BURK</name>
<accession>A0A3M6Q0L1</accession>
<evidence type="ECO:0000256" key="13">
    <source>
        <dbReference type="ARBA" id="ARBA00043094"/>
    </source>
</evidence>
<dbReference type="GO" id="GO:0000155">
    <property type="term" value="F:phosphorelay sensor kinase activity"/>
    <property type="evidence" value="ECO:0007669"/>
    <property type="project" value="InterPro"/>
</dbReference>
<reference evidence="15 16" key="1">
    <citation type="submission" date="2018-10" db="EMBL/GenBank/DDBJ databases">
        <title>Comamonadaceae CDC group NO-1 genome sequencing and assembly.</title>
        <authorList>
            <person name="Bernier A.-M."/>
            <person name="Bernard K."/>
        </authorList>
    </citation>
    <scope>NUCLEOTIDE SEQUENCE [LARGE SCALE GENOMIC DNA]</scope>
    <source>
        <strain evidence="15 16">NML161473</strain>
    </source>
</reference>
<dbReference type="AlphaFoldDB" id="A0A3M6Q0L1"/>
<dbReference type="CDD" id="cd00082">
    <property type="entry name" value="HisKA"/>
    <property type="match status" value="1"/>
</dbReference>
<evidence type="ECO:0000256" key="3">
    <source>
        <dbReference type="ARBA" id="ARBA00022553"/>
    </source>
</evidence>
<organism evidence="15 16">
    <name type="scientific">Allofranklinella schreckenbergeri</name>
    <dbReference type="NCBI Taxonomy" id="1076744"/>
    <lineage>
        <taxon>Bacteria</taxon>
        <taxon>Pseudomonadati</taxon>
        <taxon>Pseudomonadota</taxon>
        <taxon>Betaproteobacteria</taxon>
        <taxon>Burkholderiales</taxon>
        <taxon>Comamonadaceae</taxon>
        <taxon>Allofranklinella</taxon>
    </lineage>
</organism>
<evidence type="ECO:0000256" key="4">
    <source>
        <dbReference type="ARBA" id="ARBA00022679"/>
    </source>
</evidence>
<dbReference type="PANTHER" id="PTHR43065:SF16">
    <property type="entry name" value="SENSORY HISTIDINE KINASE_PHOSPHATASE NTRB"/>
    <property type="match status" value="1"/>
</dbReference>
<dbReference type="GO" id="GO:0005524">
    <property type="term" value="F:ATP binding"/>
    <property type="evidence" value="ECO:0007669"/>
    <property type="project" value="UniProtKB-KW"/>
</dbReference>
<evidence type="ECO:0000256" key="11">
    <source>
        <dbReference type="ARBA" id="ARBA00039567"/>
    </source>
</evidence>
<evidence type="ECO:0000256" key="9">
    <source>
        <dbReference type="ARBA" id="ARBA00023231"/>
    </source>
</evidence>
<evidence type="ECO:0000256" key="10">
    <source>
        <dbReference type="ARBA" id="ARBA00037696"/>
    </source>
</evidence>
<keyword evidence="4" id="KW-0808">Transferase</keyword>
<dbReference type="InterPro" id="IPR013656">
    <property type="entry name" value="PAS_4"/>
</dbReference>
<feature type="domain" description="Histidine kinase" evidence="14">
    <location>
        <begin position="145"/>
        <end position="363"/>
    </location>
</feature>
<evidence type="ECO:0000256" key="8">
    <source>
        <dbReference type="ARBA" id="ARBA00023012"/>
    </source>
</evidence>
<dbReference type="InterPro" id="IPR003661">
    <property type="entry name" value="HisK_dim/P_dom"/>
</dbReference>
<keyword evidence="3" id="KW-0597">Phosphoprotein</keyword>
<comment type="caution">
    <text evidence="15">The sequence shown here is derived from an EMBL/GenBank/DDBJ whole genome shotgun (WGS) entry which is preliminary data.</text>
</comment>
<comment type="catalytic activity">
    <reaction evidence="1">
        <text>ATP + protein L-histidine = ADP + protein N-phospho-L-histidine.</text>
        <dbReference type="EC" id="2.7.13.3"/>
    </reaction>
</comment>
<evidence type="ECO:0000256" key="1">
    <source>
        <dbReference type="ARBA" id="ARBA00000085"/>
    </source>
</evidence>
<comment type="function">
    <text evidence="10">Member of the two-component regulatory system NtrB/NtrC, which controls expression of the nitrogen-regulated (ntr) genes in response to nitrogen limitation. Under conditions of nitrogen limitation, NtrB autophosphorylates and transfers the phosphoryl group to NtrC. In the presence of nitrogen, acts as a phosphatase that dephosphorylates and inactivates NtrC.</text>
</comment>
<dbReference type="EMBL" id="RDQL01000018">
    <property type="protein sequence ID" value="RMW96802.1"/>
    <property type="molecule type" value="Genomic_DNA"/>
</dbReference>
<dbReference type="InterPro" id="IPR003594">
    <property type="entry name" value="HATPase_dom"/>
</dbReference>
<keyword evidence="9" id="KW-0535">Nitrogen fixation</keyword>
<dbReference type="InterPro" id="IPR000014">
    <property type="entry name" value="PAS"/>
</dbReference>
<dbReference type="InterPro" id="IPR005467">
    <property type="entry name" value="His_kinase_dom"/>
</dbReference>
<dbReference type="SUPFAM" id="SSF55785">
    <property type="entry name" value="PYP-like sensor domain (PAS domain)"/>
    <property type="match status" value="1"/>
</dbReference>
<dbReference type="Pfam" id="PF00512">
    <property type="entry name" value="HisKA"/>
    <property type="match status" value="1"/>
</dbReference>
<proteinExistence type="predicted"/>
<dbReference type="PROSITE" id="PS50109">
    <property type="entry name" value="HIS_KIN"/>
    <property type="match status" value="1"/>
</dbReference>
<evidence type="ECO:0000313" key="16">
    <source>
        <dbReference type="Proteomes" id="UP000267035"/>
    </source>
</evidence>
<dbReference type="SMART" id="SM00387">
    <property type="entry name" value="HATPase_c"/>
    <property type="match status" value="1"/>
</dbReference>
<evidence type="ECO:0000259" key="14">
    <source>
        <dbReference type="PROSITE" id="PS50109"/>
    </source>
</evidence>
<evidence type="ECO:0000256" key="6">
    <source>
        <dbReference type="ARBA" id="ARBA00022777"/>
    </source>
</evidence>
<evidence type="ECO:0000256" key="12">
    <source>
        <dbReference type="ARBA" id="ARBA00042313"/>
    </source>
</evidence>
<evidence type="ECO:0000313" key="15">
    <source>
        <dbReference type="EMBL" id="RMW96802.1"/>
    </source>
</evidence>
<dbReference type="Pfam" id="PF02518">
    <property type="entry name" value="HATPase_c"/>
    <property type="match status" value="1"/>
</dbReference>
<sequence>MPPPRPPALLPSPTERFHAFDALATLLAVVDGDGRVLFVNAALEDALHLSRQHLAGLPVFHFAGDAAALRGALQAVARQELASLRYDDELRGPGGEALPVHVTVSAGEREGEFLLECLPRAQQARQDHEERLIDQSQASKELLRNLAHEVKNPLGGIRGAAQLLEMDLGHDPGLREYTQVIIGECDRLQALVDRLLEPHRHRQRLGPVNIHEVCERVRALVLAEFAQGLRLERDYDISIPPLHGDREQLIQAALNITRNAAQALAARRAAGDALIRFKTRVARQVTIGKTRHRLALQLHIIDNGPGVPEAIRGRVFLPLVSGRDGGTGLGLTLAQTFVQQHGGLIELHSQPGQTDFCILLPLP</sequence>
<dbReference type="Gene3D" id="1.10.287.130">
    <property type="match status" value="1"/>
</dbReference>
<dbReference type="SMART" id="SM00388">
    <property type="entry name" value="HisKA"/>
    <property type="match status" value="1"/>
</dbReference>
<dbReference type="Gene3D" id="3.30.450.20">
    <property type="entry name" value="PAS domain"/>
    <property type="match status" value="1"/>
</dbReference>
<evidence type="ECO:0000256" key="7">
    <source>
        <dbReference type="ARBA" id="ARBA00022840"/>
    </source>
</evidence>
<keyword evidence="5" id="KW-0547">Nucleotide-binding</keyword>